<accession>A0AAV7RT14</accession>
<proteinExistence type="predicted"/>
<sequence length="157" mass="16981">MAPAHGGEHAITASATQVEARRAGRPGARASSFTKSRRPACRSSAKAALTCSSWDMTLGSKDAVQAEPQVSQSMTEKTPQSSLYHVHHTRSSCAILHQSFRDVMVPMKNFTESSTNGEDCAQKEKKRDQTIESALEENYASRSRALQTSVLKAGRAA</sequence>
<evidence type="ECO:0000313" key="2">
    <source>
        <dbReference type="EMBL" id="KAJ1154038.1"/>
    </source>
</evidence>
<evidence type="ECO:0000256" key="1">
    <source>
        <dbReference type="SAM" id="MobiDB-lite"/>
    </source>
</evidence>
<feature type="region of interest" description="Disordered" evidence="1">
    <location>
        <begin position="1"/>
        <end position="39"/>
    </location>
</feature>
<evidence type="ECO:0000313" key="3">
    <source>
        <dbReference type="Proteomes" id="UP001066276"/>
    </source>
</evidence>
<keyword evidence="3" id="KW-1185">Reference proteome</keyword>
<protein>
    <submittedName>
        <fullName evidence="2">Uncharacterized protein</fullName>
    </submittedName>
</protein>
<reference evidence="2" key="1">
    <citation type="journal article" date="2022" name="bioRxiv">
        <title>Sequencing and chromosome-scale assembly of the giantPleurodeles waltlgenome.</title>
        <authorList>
            <person name="Brown T."/>
            <person name="Elewa A."/>
            <person name="Iarovenko S."/>
            <person name="Subramanian E."/>
            <person name="Araus A.J."/>
            <person name="Petzold A."/>
            <person name="Susuki M."/>
            <person name="Suzuki K.-i.T."/>
            <person name="Hayashi T."/>
            <person name="Toyoda A."/>
            <person name="Oliveira C."/>
            <person name="Osipova E."/>
            <person name="Leigh N.D."/>
            <person name="Simon A."/>
            <person name="Yun M.H."/>
        </authorList>
    </citation>
    <scope>NUCLEOTIDE SEQUENCE</scope>
    <source>
        <strain evidence="2">20211129_DDA</strain>
        <tissue evidence="2">Liver</tissue>
    </source>
</reference>
<gene>
    <name evidence="2" type="ORF">NDU88_006795</name>
</gene>
<dbReference type="EMBL" id="JANPWB010000009">
    <property type="protein sequence ID" value="KAJ1154038.1"/>
    <property type="molecule type" value="Genomic_DNA"/>
</dbReference>
<dbReference type="Proteomes" id="UP001066276">
    <property type="component" value="Chromosome 5"/>
</dbReference>
<comment type="caution">
    <text evidence="2">The sequence shown here is derived from an EMBL/GenBank/DDBJ whole genome shotgun (WGS) entry which is preliminary data.</text>
</comment>
<name>A0AAV7RT14_PLEWA</name>
<dbReference type="AlphaFoldDB" id="A0AAV7RT14"/>
<organism evidence="2 3">
    <name type="scientific">Pleurodeles waltl</name>
    <name type="common">Iberian ribbed newt</name>
    <dbReference type="NCBI Taxonomy" id="8319"/>
    <lineage>
        <taxon>Eukaryota</taxon>
        <taxon>Metazoa</taxon>
        <taxon>Chordata</taxon>
        <taxon>Craniata</taxon>
        <taxon>Vertebrata</taxon>
        <taxon>Euteleostomi</taxon>
        <taxon>Amphibia</taxon>
        <taxon>Batrachia</taxon>
        <taxon>Caudata</taxon>
        <taxon>Salamandroidea</taxon>
        <taxon>Salamandridae</taxon>
        <taxon>Pleurodelinae</taxon>
        <taxon>Pleurodeles</taxon>
    </lineage>
</organism>